<dbReference type="SUPFAM" id="SSF55447">
    <property type="entry name" value="CO dehydrogenase flavoprotein C-terminal domain-like"/>
    <property type="match status" value="1"/>
</dbReference>
<name>A0A6P3YD27_DINQU</name>
<feature type="binding site" evidence="20">
    <location>
        <begin position="336"/>
        <end position="343"/>
    </location>
    <ligand>
        <name>FAD</name>
        <dbReference type="ChEBI" id="CHEBI:57692"/>
    </ligand>
</feature>
<dbReference type="OrthoDB" id="8300278at2759"/>
<sequence length="1409" mass="158275">MLGVENKRAEEKWKKNNYHGDKRKSTLQEHINPKMEQLLINRTTSICNGYATCNGFETAVPTTIDDELREAPVSDTLVFYVNGKEVSDKDIDPQWTLLWYLRNKLQLTGTKLGCAEGGCGACTVMISRFDRVANKIIHLAVNACLTPICAVHGLAVTTVEGIGSTRTRLHPVQERIVKAHGSQCGFCTPGIVMSMYALLRSIPKPNMTNLEIAFQGNLCRCTGYRPIIEGFKTFTEEWEQSQLMANVREKEINDKRVCSMGDACCKKKAFTSELFSSKEFCPYNPSQEPIFPPKLKIESKLDEQYLIIKGTDVTWHRPTTLKTLLALKDQYPSAKIVIGNTEIGVEVKFKRLVYPLLIQPIQIREMREIVEIQDALKVGASITLVELEEALKHQIKIKPDYSTRIFMEIINMLHWFAGKQIRNVAAVGGNIMTGSPISDLNPIFMAAGVKLNLCSLKHGNRTIPMDHTFFVGYRRSIILPEEVLVSIEIPFSKQNQYFVAYKQAKRRDDDIAIVNMALNVYFVPDSSTIQELHIAFGGMAPTTILARRTCQKIIGRKWNKSILEEVYNSLLEELPLSDNAPGGMIKYRRVLTLSFFFKGFVHICKQLSQYTSDVEFLPKELESASYSFHYKVPKSSQYYQVASKDQQSHDLLGRPIIHSSAYKQATGEALYCDDMPKFTDELYLALVLSTKAHAKILKIDPTKALLMKGVVSFFSSKDIAEDRKWVGPAFHDEEVFMSEKVTSNGQVIGAIVANNQSTAQTAARMVEIEYENIEPTIISIEDAIKYKSFFPGYPKRIIKGDAEKVFAEADHVLEGEVRMGGQEHFYLETHAAIAVPRDGDELEVFCSTQHPTEIQKLIAHVLNIHINRVNVRVKRLGGGFGGKESRPMLLAIPVAFAAYKLQKPVRCMLDRDEDMMISGTRHPFLFRYKVGFNSDGLIKVVTVHIYNNAGYSYDLSLSVLERAMFHFENAYRIPVSEVYGYICKTNLPSNTAFRGFGGPQGMFVAENIIRQIADYLQMDVVKLSELNLYKEGDLTHYNQQLLNCTMDRCWRECLESSHYNERLVEIQRYNKENVFKKRGIAIVPTKFGIAFTALFLNQSGALVHIYIDGSVLISHGGVEMGQGLHTKMIQVASRMLKVNPDKIHIVETATDKVPNTSATAASAGSDLNGMAVMNACKKIMKRLQAIMDNDPDGTWENWIKTAYFQRISLSATGFYQTPDIGYSFETNMGNPFNYFTYGVACTEVEIDCLTGDHEVLRTDIIMDLGESLNPAIDIGQIEGGFIQGYGLFTLEEMIYSPTGVLFSRGPGAYKLPGFTDIPKEFNVSLLKGASNPRAVYSSKAVGEPPLFLASSAFFAIKEAIKAARRDMNIPGYFRLDAPATSARIRNACVDALIMKIKEPNLNEQWNMVP</sequence>
<evidence type="ECO:0000256" key="10">
    <source>
        <dbReference type="ARBA" id="ARBA00022827"/>
    </source>
</evidence>
<keyword evidence="8 21" id="KW-0001">2Fe-2S</keyword>
<evidence type="ECO:0000256" key="11">
    <source>
        <dbReference type="ARBA" id="ARBA00023002"/>
    </source>
</evidence>
<comment type="catalytic activity">
    <reaction evidence="17">
        <text>xanthine + NAD(+) + H2O = urate + NADH + H(+)</text>
        <dbReference type="Rhea" id="RHEA:16669"/>
        <dbReference type="ChEBI" id="CHEBI:15377"/>
        <dbReference type="ChEBI" id="CHEBI:15378"/>
        <dbReference type="ChEBI" id="CHEBI:17712"/>
        <dbReference type="ChEBI" id="CHEBI:17775"/>
        <dbReference type="ChEBI" id="CHEBI:57540"/>
        <dbReference type="ChEBI" id="CHEBI:57945"/>
        <dbReference type="EC" id="1.17.1.4"/>
    </reaction>
</comment>
<feature type="binding site" evidence="20">
    <location>
        <position position="962"/>
    </location>
    <ligand>
        <name>substrate</name>
    </ligand>
</feature>
<dbReference type="Pfam" id="PF03450">
    <property type="entry name" value="CO_deh_flav_C"/>
    <property type="match status" value="1"/>
</dbReference>
<accession>A0A6P3YD27</accession>
<dbReference type="InterPro" id="IPR002346">
    <property type="entry name" value="Mopterin_DH_FAD-bd"/>
</dbReference>
<dbReference type="InterPro" id="IPR036884">
    <property type="entry name" value="2Fe-2S-bd_dom_sf"/>
</dbReference>
<dbReference type="EC" id="1.17.1.4" evidence="5"/>
<dbReference type="InterPro" id="IPR014307">
    <property type="entry name" value="Xanthine_DH_ssu"/>
</dbReference>
<keyword evidence="15" id="KW-0576">Peroxisome</keyword>
<evidence type="ECO:0000256" key="17">
    <source>
        <dbReference type="ARBA" id="ARBA00049017"/>
    </source>
</evidence>
<feature type="binding site" evidence="21">
    <location>
        <position position="119"/>
    </location>
    <ligand>
        <name>[2Fe-2S] cluster</name>
        <dbReference type="ChEBI" id="CHEBI:190135"/>
        <label>1</label>
    </ligand>
</feature>
<evidence type="ECO:0000313" key="25">
    <source>
        <dbReference type="RefSeq" id="XP_014488367.1"/>
    </source>
</evidence>
<dbReference type="FunFam" id="3.30.365.10:FF:000003">
    <property type="entry name" value="Aldehyde oxidase 1"/>
    <property type="match status" value="1"/>
</dbReference>
<dbReference type="InterPro" id="IPR022407">
    <property type="entry name" value="OxRdtase_Mopterin_BS"/>
</dbReference>
<dbReference type="InterPro" id="IPR016208">
    <property type="entry name" value="Ald_Oxase/xanthine_DH-like"/>
</dbReference>
<feature type="binding site" evidence="21">
    <location>
        <position position="1161"/>
    </location>
    <ligand>
        <name>Mo-molybdopterin</name>
        <dbReference type="ChEBI" id="CHEBI:71302"/>
    </ligand>
    <ligandPart>
        <name>Mo</name>
        <dbReference type="ChEBI" id="CHEBI:28685"/>
    </ligandPart>
</feature>
<dbReference type="InterPro" id="IPR036318">
    <property type="entry name" value="FAD-bd_PCMH-like_sf"/>
</dbReference>
<dbReference type="FunFam" id="3.90.1170.50:FF:000001">
    <property type="entry name" value="Aldehyde oxidase 1"/>
    <property type="match status" value="1"/>
</dbReference>
<evidence type="ECO:0000313" key="24">
    <source>
        <dbReference type="Proteomes" id="UP000515204"/>
    </source>
</evidence>
<feature type="binding site" evidence="21">
    <location>
        <position position="122"/>
    </location>
    <ligand>
        <name>[2Fe-2S] cluster</name>
        <dbReference type="ChEBI" id="CHEBI:190135"/>
        <label>1</label>
    </ligand>
</feature>
<dbReference type="InterPro" id="IPR002888">
    <property type="entry name" value="2Fe-2S-bd"/>
</dbReference>
<dbReference type="InterPro" id="IPR005107">
    <property type="entry name" value="CO_DH_flav_C"/>
</dbReference>
<dbReference type="InterPro" id="IPR036683">
    <property type="entry name" value="CO_DH_flav_C_dom_sf"/>
</dbReference>
<dbReference type="InterPro" id="IPR016169">
    <property type="entry name" value="FAD-bd_PCMH_sub2"/>
</dbReference>
<dbReference type="SUPFAM" id="SSF54292">
    <property type="entry name" value="2Fe-2S ferredoxin-like"/>
    <property type="match status" value="1"/>
</dbReference>
<dbReference type="Gene3D" id="3.30.43.10">
    <property type="entry name" value="Uridine Diphospho-n-acetylenolpyruvylglucosamine Reductase, domain 2"/>
    <property type="match status" value="1"/>
</dbReference>
<dbReference type="InterPro" id="IPR016166">
    <property type="entry name" value="FAD-bd_PCMH"/>
</dbReference>
<feature type="binding site" evidence="20">
    <location>
        <position position="1092"/>
    </location>
    <ligand>
        <name>substrate</name>
    </ligand>
</feature>
<dbReference type="GO" id="GO:0043546">
    <property type="term" value="F:molybdopterin cofactor binding"/>
    <property type="evidence" value="ECO:0007669"/>
    <property type="project" value="InterPro"/>
</dbReference>
<dbReference type="FunFam" id="3.30.365.10:FF:000004">
    <property type="entry name" value="Xanthine dehydrogenase oxidase"/>
    <property type="match status" value="1"/>
</dbReference>
<feature type="binding site" evidence="20">
    <location>
        <position position="996"/>
    </location>
    <ligand>
        <name>substrate</name>
    </ligand>
</feature>
<evidence type="ECO:0000256" key="1">
    <source>
        <dbReference type="ARBA" id="ARBA00001974"/>
    </source>
</evidence>
<evidence type="ECO:0000256" key="8">
    <source>
        <dbReference type="ARBA" id="ARBA00022714"/>
    </source>
</evidence>
<dbReference type="InterPro" id="IPR001041">
    <property type="entry name" value="2Fe-2S_ferredoxin-type"/>
</dbReference>
<evidence type="ECO:0000256" key="13">
    <source>
        <dbReference type="ARBA" id="ARBA00023014"/>
    </source>
</evidence>
<dbReference type="PROSITE" id="PS51085">
    <property type="entry name" value="2FE2S_FER_2"/>
    <property type="match status" value="1"/>
</dbReference>
<dbReference type="KEGG" id="dqu:106751775"/>
<dbReference type="Gene3D" id="3.90.1170.50">
    <property type="entry name" value="Aldehyde oxidase/xanthine dehydrogenase, a/b hammerhead"/>
    <property type="match status" value="1"/>
</dbReference>
<feature type="binding site" evidence="21">
    <location>
        <position position="219"/>
    </location>
    <ligand>
        <name>[2Fe-2S] cluster</name>
        <dbReference type="ChEBI" id="CHEBI:190135"/>
        <label>2</label>
    </ligand>
</feature>
<feature type="binding site" evidence="20">
    <location>
        <position position="884"/>
    </location>
    <ligand>
        <name>substrate</name>
    </ligand>
</feature>
<dbReference type="InterPro" id="IPR000674">
    <property type="entry name" value="Ald_Oxase/Xan_DH_a/b"/>
</dbReference>
<keyword evidence="7" id="KW-0285">Flavoprotein</keyword>
<evidence type="ECO:0000256" key="2">
    <source>
        <dbReference type="ARBA" id="ARBA00004275"/>
    </source>
</evidence>
<dbReference type="InterPro" id="IPR012675">
    <property type="entry name" value="Beta-grasp_dom_sf"/>
</dbReference>
<dbReference type="GO" id="GO:0004854">
    <property type="term" value="F:xanthine dehydrogenase activity"/>
    <property type="evidence" value="ECO:0007669"/>
    <property type="project" value="UniProtKB-EC"/>
</dbReference>
<dbReference type="GO" id="GO:0005506">
    <property type="term" value="F:iron ion binding"/>
    <property type="evidence" value="ECO:0007669"/>
    <property type="project" value="InterPro"/>
</dbReference>
<dbReference type="FunFam" id="3.30.43.10:FF:000001">
    <property type="entry name" value="Xanthine dehydrogenase/oxidase"/>
    <property type="match status" value="1"/>
</dbReference>
<comment type="catalytic activity">
    <reaction evidence="18">
        <text>hypoxanthine + NAD(+) + H2O = xanthine + NADH + H(+)</text>
        <dbReference type="Rhea" id="RHEA:24670"/>
        <dbReference type="ChEBI" id="CHEBI:15377"/>
        <dbReference type="ChEBI" id="CHEBI:15378"/>
        <dbReference type="ChEBI" id="CHEBI:17368"/>
        <dbReference type="ChEBI" id="CHEBI:17712"/>
        <dbReference type="ChEBI" id="CHEBI:57540"/>
        <dbReference type="ChEBI" id="CHEBI:57945"/>
        <dbReference type="EC" id="1.17.1.4"/>
    </reaction>
</comment>
<reference evidence="25 26" key="1">
    <citation type="submission" date="2025-04" db="UniProtKB">
        <authorList>
            <consortium name="RefSeq"/>
        </authorList>
    </citation>
    <scope>IDENTIFICATION</scope>
</reference>
<dbReference type="PANTHER" id="PTHR45444:SF3">
    <property type="entry name" value="XANTHINE DEHYDROGENASE"/>
    <property type="match status" value="1"/>
</dbReference>
<dbReference type="Pfam" id="PF01799">
    <property type="entry name" value="Fer2_2"/>
    <property type="match status" value="1"/>
</dbReference>
<dbReference type="Pfam" id="PF01315">
    <property type="entry name" value="Ald_Xan_dh_C"/>
    <property type="match status" value="1"/>
</dbReference>
<dbReference type="SMART" id="SM01008">
    <property type="entry name" value="Ald_Xan_dh_C"/>
    <property type="match status" value="1"/>
</dbReference>
<dbReference type="Pfam" id="PF20256">
    <property type="entry name" value="MoCoBD_2"/>
    <property type="match status" value="1"/>
</dbReference>
<dbReference type="Proteomes" id="UP000515204">
    <property type="component" value="Unplaced"/>
</dbReference>
<dbReference type="SUPFAM" id="SSF56176">
    <property type="entry name" value="FAD-binding/transporter-associated domain-like"/>
    <property type="match status" value="1"/>
</dbReference>
<comment type="cofactor">
    <cofactor evidence="16">
        <name>[2Fe-2S] cluster</name>
        <dbReference type="ChEBI" id="CHEBI:190135"/>
    </cofactor>
</comment>
<feature type="binding site" evidence="20">
    <location>
        <position position="484"/>
    </location>
    <ligand>
        <name>FAD</name>
        <dbReference type="ChEBI" id="CHEBI:57692"/>
    </ligand>
</feature>
<dbReference type="FunFam" id="3.10.20.30:FF:000015">
    <property type="entry name" value="Aldehyde oxidase 1"/>
    <property type="match status" value="1"/>
</dbReference>
<evidence type="ECO:0000256" key="16">
    <source>
        <dbReference type="ARBA" id="ARBA00034078"/>
    </source>
</evidence>
<keyword evidence="14" id="KW-0520">NAD</keyword>
<comment type="cofactor">
    <cofactor evidence="21">
        <name>[2Fe-2S] cluster</name>
        <dbReference type="ChEBI" id="CHEBI:190135"/>
    </cofactor>
    <text evidence="21">Binds 2 [2Fe-2S] clusters.</text>
</comment>
<dbReference type="Gene3D" id="3.10.20.30">
    <property type="match status" value="1"/>
</dbReference>
<protein>
    <recommendedName>
        <fullName evidence="5">xanthine dehydrogenase</fullName>
        <ecNumber evidence="5">1.17.1.4</ecNumber>
    </recommendedName>
</protein>
<dbReference type="PROSITE" id="PS00559">
    <property type="entry name" value="MOLYBDOPTERIN_EUK"/>
    <property type="match status" value="1"/>
</dbReference>
<feature type="binding site" evidence="21">
    <location>
        <position position="184"/>
    </location>
    <ligand>
        <name>[2Fe-2S] cluster</name>
        <dbReference type="ChEBI" id="CHEBI:190135"/>
        <label>2</label>
    </ligand>
</feature>
<dbReference type="PROSITE" id="PS00197">
    <property type="entry name" value="2FE2S_FER_1"/>
    <property type="match status" value="1"/>
</dbReference>
<dbReference type="SUPFAM" id="SSF56003">
    <property type="entry name" value="Molybdenum cofactor-binding domain"/>
    <property type="match status" value="1"/>
</dbReference>
<dbReference type="Gene3D" id="3.30.465.10">
    <property type="match status" value="1"/>
</dbReference>
<dbReference type="InterPro" id="IPR036010">
    <property type="entry name" value="2Fe-2S_ferredoxin-like_sf"/>
</dbReference>
<comment type="cofactor">
    <cofactor evidence="21">
        <name>Mo-molybdopterin</name>
        <dbReference type="ChEBI" id="CHEBI:71302"/>
    </cofactor>
    <text evidence="21">Binds 1 Mo-molybdopterin (Mo-MPT) cofactor per subunit.</text>
</comment>
<comment type="subcellular location">
    <subcellularLocation>
        <location evidence="2">Peroxisome</location>
    </subcellularLocation>
</comment>
<keyword evidence="24" id="KW-1185">Reference proteome</keyword>
<feature type="binding site" evidence="21">
    <location>
        <position position="221"/>
    </location>
    <ligand>
        <name>[2Fe-2S] cluster</name>
        <dbReference type="ChEBI" id="CHEBI:190135"/>
        <label>2</label>
    </ligand>
</feature>
<dbReference type="CTD" id="41605"/>
<evidence type="ECO:0000256" key="18">
    <source>
        <dbReference type="ARBA" id="ARBA00049517"/>
    </source>
</evidence>
<dbReference type="InterPro" id="IPR037165">
    <property type="entry name" value="AldOxase/xan_DH_Mopterin-bd_sf"/>
</dbReference>
<evidence type="ECO:0000256" key="20">
    <source>
        <dbReference type="PIRSR" id="PIRSR000127-2"/>
    </source>
</evidence>
<evidence type="ECO:0000259" key="23">
    <source>
        <dbReference type="PROSITE" id="PS51387"/>
    </source>
</evidence>
<feature type="binding site" evidence="21">
    <location>
        <position position="187"/>
    </location>
    <ligand>
        <name>[2Fe-2S] cluster</name>
        <dbReference type="ChEBI" id="CHEBI:190135"/>
        <label>2</label>
    </ligand>
</feature>
<evidence type="ECO:0000259" key="22">
    <source>
        <dbReference type="PROSITE" id="PS51085"/>
    </source>
</evidence>
<dbReference type="PIRSF" id="PIRSF000127">
    <property type="entry name" value="Xanthine_DH"/>
    <property type="match status" value="1"/>
</dbReference>
<dbReference type="RefSeq" id="XP_014488367.1">
    <property type="nucleotide sequence ID" value="XM_014632881.1"/>
</dbReference>
<dbReference type="SUPFAM" id="SSF47741">
    <property type="entry name" value="CO dehydrogenase ISP C-domain like"/>
    <property type="match status" value="1"/>
</dbReference>
<comment type="cofactor">
    <cofactor evidence="1 20">
        <name>FAD</name>
        <dbReference type="ChEBI" id="CHEBI:57692"/>
    </cofactor>
</comment>
<evidence type="ECO:0000313" key="26">
    <source>
        <dbReference type="RefSeq" id="XP_014488368.1"/>
    </source>
</evidence>
<dbReference type="InterPro" id="IPR036856">
    <property type="entry name" value="Ald_Oxase/Xan_DH_a/b_sf"/>
</dbReference>
<feature type="binding site" evidence="20">
    <location>
        <position position="439"/>
    </location>
    <ligand>
        <name>FAD</name>
        <dbReference type="ChEBI" id="CHEBI:57692"/>
    </ligand>
</feature>
<feature type="binding site" evidence="21">
    <location>
        <position position="114"/>
    </location>
    <ligand>
        <name>[2Fe-2S] cluster</name>
        <dbReference type="ChEBI" id="CHEBI:190135"/>
        <label>1</label>
    </ligand>
</feature>
<feature type="binding site" evidence="21">
    <location>
        <position position="144"/>
    </location>
    <ligand>
        <name>[2Fe-2S] cluster</name>
        <dbReference type="ChEBI" id="CHEBI:190135"/>
        <label>1</label>
    </ligand>
</feature>
<feature type="binding site" evidence="21">
    <location>
        <position position="880"/>
    </location>
    <ligand>
        <name>Mo-molybdopterin</name>
        <dbReference type="ChEBI" id="CHEBI:71302"/>
    </ligand>
    <ligandPart>
        <name>Mo</name>
        <dbReference type="ChEBI" id="CHEBI:28685"/>
    </ligandPart>
</feature>
<evidence type="ECO:0000256" key="5">
    <source>
        <dbReference type="ARBA" id="ARBA00013123"/>
    </source>
</evidence>
<evidence type="ECO:0000256" key="19">
    <source>
        <dbReference type="PIRSR" id="PIRSR000127-1"/>
    </source>
</evidence>
<dbReference type="Gene3D" id="1.10.150.120">
    <property type="entry name" value="[2Fe-2S]-binding domain"/>
    <property type="match status" value="1"/>
</dbReference>
<dbReference type="GO" id="GO:0005777">
    <property type="term" value="C:peroxisome"/>
    <property type="evidence" value="ECO:0007669"/>
    <property type="project" value="UniProtKB-SubCell"/>
</dbReference>
<evidence type="ECO:0000256" key="21">
    <source>
        <dbReference type="PIRSR" id="PIRSR000127-3"/>
    </source>
</evidence>
<dbReference type="InterPro" id="IPR016167">
    <property type="entry name" value="FAD-bd_PCMH_sub1"/>
</dbReference>
<dbReference type="SUPFAM" id="SSF54665">
    <property type="entry name" value="CO dehydrogenase molybdoprotein N-domain-like"/>
    <property type="match status" value="1"/>
</dbReference>
<dbReference type="InterPro" id="IPR006058">
    <property type="entry name" value="2Fe2S_fd_BS"/>
</dbReference>
<dbReference type="SMART" id="SM01092">
    <property type="entry name" value="CO_deh_flav_C"/>
    <property type="match status" value="1"/>
</dbReference>
<evidence type="ECO:0000256" key="6">
    <source>
        <dbReference type="ARBA" id="ARBA00022505"/>
    </source>
</evidence>
<dbReference type="RefSeq" id="XP_014488368.1">
    <property type="nucleotide sequence ID" value="XM_014632882.1"/>
</dbReference>
<evidence type="ECO:0000256" key="12">
    <source>
        <dbReference type="ARBA" id="ARBA00023004"/>
    </source>
</evidence>
<evidence type="ECO:0000256" key="15">
    <source>
        <dbReference type="ARBA" id="ARBA00023140"/>
    </source>
</evidence>
<feature type="binding site" evidence="20">
    <location>
        <position position="502"/>
    </location>
    <ligand>
        <name>FAD</name>
        <dbReference type="ChEBI" id="CHEBI:57692"/>
    </ligand>
</feature>
<dbReference type="GO" id="GO:0071949">
    <property type="term" value="F:FAD binding"/>
    <property type="evidence" value="ECO:0007669"/>
    <property type="project" value="InterPro"/>
</dbReference>
<keyword evidence="11" id="KW-0560">Oxidoreductase</keyword>
<proteinExistence type="inferred from homology"/>
<organism evidence="24 26">
    <name type="scientific">Dinoponera quadriceps</name>
    <name type="common">South American ant</name>
    <dbReference type="NCBI Taxonomy" id="609295"/>
    <lineage>
        <taxon>Eukaryota</taxon>
        <taxon>Metazoa</taxon>
        <taxon>Ecdysozoa</taxon>
        <taxon>Arthropoda</taxon>
        <taxon>Hexapoda</taxon>
        <taxon>Insecta</taxon>
        <taxon>Pterygota</taxon>
        <taxon>Neoptera</taxon>
        <taxon>Endopterygota</taxon>
        <taxon>Hymenoptera</taxon>
        <taxon>Apocrita</taxon>
        <taxon>Aculeata</taxon>
        <taxon>Formicoidea</taxon>
        <taxon>Formicidae</taxon>
        <taxon>Ponerinae</taxon>
        <taxon>Ponerini</taxon>
        <taxon>Dinoponera</taxon>
    </lineage>
</organism>
<dbReference type="Gene3D" id="3.30.390.50">
    <property type="entry name" value="CO dehydrogenase flavoprotein, C-terminal domain"/>
    <property type="match status" value="1"/>
</dbReference>
<keyword evidence="10 20" id="KW-0274">FAD</keyword>
<feature type="binding site" evidence="21">
    <location>
        <position position="849"/>
    </location>
    <ligand>
        <name>Mo-molybdopterin</name>
        <dbReference type="ChEBI" id="CHEBI:71302"/>
    </ligand>
    <ligandPart>
        <name>Mo</name>
        <dbReference type="ChEBI" id="CHEBI:28685"/>
    </ligandPart>
</feature>
<feature type="domain" description="2Fe-2S ferredoxin-type" evidence="22">
    <location>
        <begin position="75"/>
        <end position="162"/>
    </location>
</feature>
<dbReference type="Pfam" id="PF02738">
    <property type="entry name" value="MoCoBD_1"/>
    <property type="match status" value="1"/>
</dbReference>
<evidence type="ECO:0000256" key="4">
    <source>
        <dbReference type="ARBA" id="ARBA00011738"/>
    </source>
</evidence>
<dbReference type="FunFam" id="3.30.465.10:FF:000004">
    <property type="entry name" value="Xanthine dehydrogenase/oxidase"/>
    <property type="match status" value="1"/>
</dbReference>
<dbReference type="InterPro" id="IPR008274">
    <property type="entry name" value="AldOxase/xan_DH_MoCoBD1"/>
</dbReference>
<comment type="subunit">
    <text evidence="4">Homodimer.</text>
</comment>
<evidence type="ECO:0000256" key="3">
    <source>
        <dbReference type="ARBA" id="ARBA00006849"/>
    </source>
</evidence>
<dbReference type="Pfam" id="PF00941">
    <property type="entry name" value="FAD_binding_5"/>
    <property type="match status" value="1"/>
</dbReference>
<keyword evidence="12 21" id="KW-0408">Iron</keyword>
<dbReference type="FunFam" id="3.30.365.10:FF:000001">
    <property type="entry name" value="Xanthine dehydrogenase oxidase"/>
    <property type="match status" value="1"/>
</dbReference>
<evidence type="ECO:0000256" key="9">
    <source>
        <dbReference type="ARBA" id="ARBA00022723"/>
    </source>
</evidence>
<evidence type="ECO:0000256" key="7">
    <source>
        <dbReference type="ARBA" id="ARBA00022630"/>
    </source>
</evidence>
<dbReference type="PROSITE" id="PS51387">
    <property type="entry name" value="FAD_PCMH"/>
    <property type="match status" value="1"/>
</dbReference>
<feature type="binding site" evidence="21">
    <location>
        <position position="994"/>
    </location>
    <ligand>
        <name>Mo-molybdopterin</name>
        <dbReference type="ChEBI" id="CHEBI:71302"/>
    </ligand>
    <ligandPart>
        <name>Mo</name>
        <dbReference type="ChEBI" id="CHEBI:28685"/>
    </ligandPart>
</feature>
<dbReference type="GeneID" id="106751775"/>
<keyword evidence="9 21" id="KW-0479">Metal-binding</keyword>
<feature type="domain" description="FAD-binding PCMH-type" evidence="23">
    <location>
        <begin position="308"/>
        <end position="494"/>
    </location>
</feature>
<feature type="active site" description="Proton acceptor" evidence="19">
    <location>
        <position position="1343"/>
    </location>
</feature>
<gene>
    <name evidence="25 26" type="primary">LOC106751775</name>
</gene>
<dbReference type="PANTHER" id="PTHR45444">
    <property type="entry name" value="XANTHINE DEHYDROGENASE"/>
    <property type="match status" value="1"/>
</dbReference>
<dbReference type="InterPro" id="IPR046867">
    <property type="entry name" value="AldOxase/xan_DH_MoCoBD2"/>
</dbReference>
<dbReference type="CDD" id="cd00207">
    <property type="entry name" value="fer2"/>
    <property type="match status" value="1"/>
</dbReference>
<comment type="similarity">
    <text evidence="3">Belongs to the xanthine dehydrogenase family.</text>
</comment>
<dbReference type="NCBIfam" id="TIGR02963">
    <property type="entry name" value="xanthine_xdhA"/>
    <property type="match status" value="1"/>
</dbReference>
<evidence type="ECO:0000256" key="14">
    <source>
        <dbReference type="ARBA" id="ARBA00023027"/>
    </source>
</evidence>
<dbReference type="Pfam" id="PF00111">
    <property type="entry name" value="Fer2"/>
    <property type="match status" value="1"/>
</dbReference>
<keyword evidence="6 21" id="KW-0500">Molybdenum</keyword>
<feature type="binding site" evidence="20">
    <location>
        <position position="416"/>
    </location>
    <ligand>
        <name>FAD</name>
        <dbReference type="ChEBI" id="CHEBI:57692"/>
    </ligand>
</feature>
<dbReference type="GO" id="GO:0051537">
    <property type="term" value="F:2 iron, 2 sulfur cluster binding"/>
    <property type="evidence" value="ECO:0007669"/>
    <property type="project" value="UniProtKB-KW"/>
</dbReference>
<dbReference type="Gene3D" id="3.30.365.10">
    <property type="entry name" value="Aldehyde oxidase/xanthine dehydrogenase, molybdopterin binding domain"/>
    <property type="match status" value="4"/>
</dbReference>
<keyword evidence="13 21" id="KW-0411">Iron-sulfur</keyword>
<dbReference type="FunFam" id="3.30.390.50:FF:000001">
    <property type="entry name" value="Xanthine dehydrogenase oxidase"/>
    <property type="match status" value="1"/>
</dbReference>